<evidence type="ECO:0000256" key="9">
    <source>
        <dbReference type="ARBA" id="ARBA00022801"/>
    </source>
</evidence>
<evidence type="ECO:0000256" key="4">
    <source>
        <dbReference type="ARBA" id="ARBA00016640"/>
    </source>
</evidence>
<feature type="compositionally biased region" description="Polar residues" evidence="13">
    <location>
        <begin position="814"/>
        <end position="833"/>
    </location>
</feature>
<comment type="subunit">
    <text evidence="3">Part of the Tic complex.</text>
</comment>
<dbReference type="InterPro" id="IPR012337">
    <property type="entry name" value="RNaseH-like_sf"/>
</dbReference>
<dbReference type="InterPro" id="IPR054722">
    <property type="entry name" value="PolX-like_BBD"/>
</dbReference>
<comment type="similarity">
    <text evidence="2">Belongs to the TIC214 family.</text>
</comment>
<feature type="domain" description="Integrase catalytic" evidence="15">
    <location>
        <begin position="551"/>
        <end position="717"/>
    </location>
</feature>
<evidence type="ECO:0000256" key="1">
    <source>
        <dbReference type="ARBA" id="ARBA00004446"/>
    </source>
</evidence>
<dbReference type="InterPro" id="IPR029472">
    <property type="entry name" value="Copia-like_N"/>
</dbReference>
<evidence type="ECO:0000256" key="8">
    <source>
        <dbReference type="ARBA" id="ARBA00022750"/>
    </source>
</evidence>
<dbReference type="EMBL" id="JARYMX010000004">
    <property type="protein sequence ID" value="KAJ9551273.1"/>
    <property type="molecule type" value="Genomic_DNA"/>
</dbReference>
<dbReference type="InterPro" id="IPR013103">
    <property type="entry name" value="RVT_2"/>
</dbReference>
<dbReference type="Pfam" id="PF07727">
    <property type="entry name" value="RVT_2"/>
    <property type="match status" value="1"/>
</dbReference>
<dbReference type="InterPro" id="IPR005162">
    <property type="entry name" value="Retrotrans_gag_dom"/>
</dbReference>
<feature type="compositionally biased region" description="Pro residues" evidence="13">
    <location>
        <begin position="276"/>
        <end position="295"/>
    </location>
</feature>
<dbReference type="GO" id="GO:0008270">
    <property type="term" value="F:zinc ion binding"/>
    <property type="evidence" value="ECO:0007669"/>
    <property type="project" value="InterPro"/>
</dbReference>
<dbReference type="SUPFAM" id="SSF57756">
    <property type="entry name" value="Retrovirus zinc finger-like domains"/>
    <property type="match status" value="1"/>
</dbReference>
<dbReference type="CDD" id="cd09272">
    <property type="entry name" value="RNase_HI_RT_Ty1"/>
    <property type="match status" value="1"/>
</dbReference>
<dbReference type="PROSITE" id="PS50994">
    <property type="entry name" value="INTEGRASE"/>
    <property type="match status" value="1"/>
</dbReference>
<reference evidence="16" key="1">
    <citation type="submission" date="2023-03" db="EMBL/GenBank/DDBJ databases">
        <title>Chromosome-scale reference genome and RAD-based genetic map of yellow starthistle (Centaurea solstitialis) reveal putative structural variation and QTLs associated with invader traits.</title>
        <authorList>
            <person name="Reatini B."/>
            <person name="Cang F.A."/>
            <person name="Jiang Q."/>
            <person name="Mckibben M.T.W."/>
            <person name="Barker M.S."/>
            <person name="Rieseberg L.H."/>
            <person name="Dlugosch K.M."/>
        </authorList>
    </citation>
    <scope>NUCLEOTIDE SEQUENCE</scope>
    <source>
        <strain evidence="16">CAN-66</strain>
        <tissue evidence="16">Leaf</tissue>
    </source>
</reference>
<dbReference type="Pfam" id="PF14244">
    <property type="entry name" value="Retrotran_gag_3"/>
    <property type="match status" value="1"/>
</dbReference>
<dbReference type="InterPro" id="IPR001584">
    <property type="entry name" value="Integrase_cat-core"/>
</dbReference>
<keyword evidence="5" id="KW-0645">Protease</keyword>
<feature type="region of interest" description="Disordered" evidence="13">
    <location>
        <begin position="259"/>
        <end position="301"/>
    </location>
</feature>
<gene>
    <name evidence="16" type="ORF">OSB04_015318</name>
</gene>
<evidence type="ECO:0000256" key="3">
    <source>
        <dbReference type="ARBA" id="ARBA00011510"/>
    </source>
</evidence>
<feature type="compositionally biased region" description="Low complexity" evidence="13">
    <location>
        <begin position="259"/>
        <end position="271"/>
    </location>
</feature>
<dbReference type="Pfam" id="PF05758">
    <property type="entry name" value="Ycf1"/>
    <property type="match status" value="1"/>
</dbReference>
<evidence type="ECO:0000313" key="17">
    <source>
        <dbReference type="Proteomes" id="UP001172457"/>
    </source>
</evidence>
<protein>
    <recommendedName>
        <fullName evidence="4">Protein TIC 214</fullName>
    </recommendedName>
    <alternativeName>
        <fullName evidence="12">Translocon at the inner envelope membrane of chloroplasts 214</fullName>
    </alternativeName>
</protein>
<sequence length="1409" mass="157745">MAPKDDSLQSISTQLDGKNYSYWSYVMKIFLRGKNMWGYVTGTSSKPTDEKATNYLSLVDSWETDNSKVITWINNSVVQSIGTQLAKYDTAKEVWDHMERLYTQSNFAKQYQLETDIRALRQNELSVQEFYAAMSDLWDQLALTESAELKAFKPYISRREEQRLVQFLMALRSDFEGLRGTILHCTPLPTIDSVVHELIAEETRLKSYGDKDPKLPSTPAVFAVPQRSQNKARVAPDECSYCKQKNHWKSQCPLLLNKGNKQQRPQQQQNKAPGSFQPPPQFRPLGPTPWAPRPPSFAAAAPSPIEHDFQSIVTPPPSALDPQVFEQFKQFLASNPIAMSASMPRSGSGLSSTGTSGIPSSLWILDSGASHHMSPHLISFTSLSPRLPVYVMSASSMPMQVEGVGSIVTPQLSLSDVYYIPTLALNLVSVIQLCKTGYWVFFSDYLCCVQDPRTRKVIGIGHKLGDLYVVDELRVSGVAASSVDLSSFRLSHSSSVFYLWHVRLGHVSASRLQFLASTGALGQLKSCDISDCSGCKLAKFSALPFNKSMSCSFAPFDIVHSDVWGPSLVSSKGGSKYYVSFIDDYTRYTWVFLMKCRSDFFLVYSNFRALIRTQHSVVIKCFRCDLGGEYTSNDFTQLLASDGTIHQSSCTDTPQQNGVAERKHRHLVEAARSLLLSSGVPSVFWGEALLTATYLINRIPTAHNSGLSPFEKLYGESPNYSFLRVFGCTCFVLRPHVERNKLSPRSALCVFLGYGIGQKGYRCFDPVSQKLYVSRHVTFLEHIPFFSIPAQSHDIDPFDIDTDDIFSDVPAHETSATSDTPETSRSSDSTTPMTAPAPDETTDVPLRKSTHTRKSTKLPDFAYSSYSASFASFITNIHRLTEPESYREAISNPLWQNAMVEELTTLYQTHTWDLVPLPLGKHAIGSRWVFKIKTKSDGLVAKGYSQQYGMYYDETFAPVAKMTTVRTLIVVASIRQWKICQMDVKNAFLNGDLHEEVYMTPPLGVPHKSGEVCRLRKALYGLKQAPRAWFEKFSTVITSLGFTPSNHDSTLFVRCTGAGQILLSLYVDDMIITGDDHDGIESLKQELAHRFAMKDLGTLLYFLGIEVAQSKKGYLLYKIYIGSRARLSDKKTVDTPLETNVHYTPTDGVPLSDPSLYRTIVGSLVYLTVTRPDIAHAVHVVSQFVTAPTTVHWGAVLRILRYLRGTQFQSLLFPSTSSLKLSAYSDASWDSDRKFSYLMEEQVRWLLADMGVDVSQPTPLHCNNKSAMQIAKNSAFHERTKHIEIDCHFTRQHLQLGTISLPFVPSALQIADIFTKALSASRFRFLCDKLSMLIAVALLTILVLVAILVVVVRLYYRSLTTFSIGPSYLFLLRDHIMEEGEGISNNWFYYGTTHDVHINLLCTSASNTG</sequence>
<dbReference type="PANTHER" id="PTHR42648">
    <property type="entry name" value="TRANSPOSASE, PUTATIVE-RELATED"/>
    <property type="match status" value="1"/>
</dbReference>
<proteinExistence type="inferred from homology"/>
<organism evidence="16 17">
    <name type="scientific">Centaurea solstitialis</name>
    <name type="common">yellow star-thistle</name>
    <dbReference type="NCBI Taxonomy" id="347529"/>
    <lineage>
        <taxon>Eukaryota</taxon>
        <taxon>Viridiplantae</taxon>
        <taxon>Streptophyta</taxon>
        <taxon>Embryophyta</taxon>
        <taxon>Tracheophyta</taxon>
        <taxon>Spermatophyta</taxon>
        <taxon>Magnoliopsida</taxon>
        <taxon>eudicotyledons</taxon>
        <taxon>Gunneridae</taxon>
        <taxon>Pentapetalae</taxon>
        <taxon>asterids</taxon>
        <taxon>campanulids</taxon>
        <taxon>Asterales</taxon>
        <taxon>Asteraceae</taxon>
        <taxon>Carduoideae</taxon>
        <taxon>Cardueae</taxon>
        <taxon>Centaureinae</taxon>
        <taxon>Centaurea</taxon>
    </lineage>
</organism>
<dbReference type="SUPFAM" id="SSF56672">
    <property type="entry name" value="DNA/RNA polymerases"/>
    <property type="match status" value="1"/>
</dbReference>
<evidence type="ECO:0000256" key="13">
    <source>
        <dbReference type="SAM" id="MobiDB-lite"/>
    </source>
</evidence>
<dbReference type="GO" id="GO:0006508">
    <property type="term" value="P:proteolysis"/>
    <property type="evidence" value="ECO:0007669"/>
    <property type="project" value="UniProtKB-KW"/>
</dbReference>
<feature type="region of interest" description="Disordered" evidence="13">
    <location>
        <begin position="811"/>
        <end position="853"/>
    </location>
</feature>
<keyword evidence="10" id="KW-0813">Transport</keyword>
<dbReference type="InterPro" id="IPR043502">
    <property type="entry name" value="DNA/RNA_pol_sf"/>
</dbReference>
<evidence type="ECO:0000313" key="16">
    <source>
        <dbReference type="EMBL" id="KAJ9551273.1"/>
    </source>
</evidence>
<evidence type="ECO:0000256" key="7">
    <source>
        <dbReference type="ARBA" id="ARBA00022723"/>
    </source>
</evidence>
<dbReference type="GO" id="GO:0015074">
    <property type="term" value="P:DNA integration"/>
    <property type="evidence" value="ECO:0007669"/>
    <property type="project" value="InterPro"/>
</dbReference>
<dbReference type="Pfam" id="PF25597">
    <property type="entry name" value="SH3_retrovirus"/>
    <property type="match status" value="1"/>
</dbReference>
<dbReference type="Pfam" id="PF22936">
    <property type="entry name" value="Pol_BBD"/>
    <property type="match status" value="1"/>
</dbReference>
<evidence type="ECO:0000256" key="6">
    <source>
        <dbReference type="ARBA" id="ARBA00022692"/>
    </source>
</evidence>
<dbReference type="Gene3D" id="4.10.60.10">
    <property type="entry name" value="Zinc finger, CCHC-type"/>
    <property type="match status" value="1"/>
</dbReference>
<dbReference type="GO" id="GO:0003676">
    <property type="term" value="F:nucleic acid binding"/>
    <property type="evidence" value="ECO:0007669"/>
    <property type="project" value="InterPro"/>
</dbReference>
<comment type="subcellular location">
    <subcellularLocation>
        <location evidence="1">Plastid membrane</location>
        <topology evidence="1">Multi-pass membrane protein</topology>
    </subcellularLocation>
</comment>
<evidence type="ECO:0000256" key="12">
    <source>
        <dbReference type="ARBA" id="ARBA00029978"/>
    </source>
</evidence>
<keyword evidence="14" id="KW-0472">Membrane</keyword>
<dbReference type="InterPro" id="IPR039537">
    <property type="entry name" value="Retrotran_Ty1/copia-like"/>
</dbReference>
<accession>A0AA38TIR8</accession>
<keyword evidence="9" id="KW-0378">Hydrolase</keyword>
<keyword evidence="7" id="KW-0479">Metal-binding</keyword>
<dbReference type="InterPro" id="IPR025724">
    <property type="entry name" value="GAG-pre-integrase_dom"/>
</dbReference>
<keyword evidence="8" id="KW-0064">Aspartyl protease</keyword>
<name>A0AA38TIR8_9ASTR</name>
<dbReference type="GO" id="GO:0042170">
    <property type="term" value="C:plastid membrane"/>
    <property type="evidence" value="ECO:0007669"/>
    <property type="project" value="UniProtKB-SubCell"/>
</dbReference>
<keyword evidence="17" id="KW-1185">Reference proteome</keyword>
<dbReference type="SUPFAM" id="SSF53098">
    <property type="entry name" value="Ribonuclease H-like"/>
    <property type="match status" value="1"/>
</dbReference>
<dbReference type="GO" id="GO:0004190">
    <property type="term" value="F:aspartic-type endopeptidase activity"/>
    <property type="evidence" value="ECO:0007669"/>
    <property type="project" value="UniProtKB-KW"/>
</dbReference>
<evidence type="ECO:0000256" key="2">
    <source>
        <dbReference type="ARBA" id="ARBA00009956"/>
    </source>
</evidence>
<dbReference type="InterPro" id="IPR057670">
    <property type="entry name" value="SH3_retrovirus"/>
</dbReference>
<dbReference type="Pfam" id="PF13976">
    <property type="entry name" value="gag_pre-integrs"/>
    <property type="match status" value="1"/>
</dbReference>
<keyword evidence="11 14" id="KW-1133">Transmembrane helix</keyword>
<evidence type="ECO:0000256" key="11">
    <source>
        <dbReference type="ARBA" id="ARBA00022989"/>
    </source>
</evidence>
<keyword evidence="10" id="KW-0653">Protein transport</keyword>
<dbReference type="PANTHER" id="PTHR42648:SF26">
    <property type="entry name" value="INTEGRASE CATALYTIC DOMAIN-CONTAINING PROTEIN"/>
    <property type="match status" value="1"/>
</dbReference>
<dbReference type="GO" id="GO:0015031">
    <property type="term" value="P:protein transport"/>
    <property type="evidence" value="ECO:0007669"/>
    <property type="project" value="UniProtKB-KW"/>
</dbReference>
<comment type="caution">
    <text evidence="16">The sequence shown here is derived from an EMBL/GenBank/DDBJ whole genome shotgun (WGS) entry which is preliminary data.</text>
</comment>
<evidence type="ECO:0000256" key="10">
    <source>
        <dbReference type="ARBA" id="ARBA00022927"/>
    </source>
</evidence>
<feature type="transmembrane region" description="Helical" evidence="14">
    <location>
        <begin position="1330"/>
        <end position="1356"/>
    </location>
</feature>
<evidence type="ECO:0000259" key="15">
    <source>
        <dbReference type="PROSITE" id="PS50994"/>
    </source>
</evidence>
<dbReference type="InterPro" id="IPR036397">
    <property type="entry name" value="RNaseH_sf"/>
</dbReference>
<dbReference type="Gene3D" id="3.30.420.10">
    <property type="entry name" value="Ribonuclease H-like superfamily/Ribonuclease H"/>
    <property type="match status" value="1"/>
</dbReference>
<evidence type="ECO:0000256" key="14">
    <source>
        <dbReference type="SAM" id="Phobius"/>
    </source>
</evidence>
<evidence type="ECO:0000256" key="5">
    <source>
        <dbReference type="ARBA" id="ARBA00022670"/>
    </source>
</evidence>
<dbReference type="Pfam" id="PF03732">
    <property type="entry name" value="Retrotrans_gag"/>
    <property type="match status" value="1"/>
</dbReference>
<dbReference type="InterPro" id="IPR036875">
    <property type="entry name" value="Znf_CCHC_sf"/>
</dbReference>
<dbReference type="InterPro" id="IPR008896">
    <property type="entry name" value="TIC214"/>
</dbReference>
<keyword evidence="6 14" id="KW-0812">Transmembrane</keyword>
<dbReference type="Proteomes" id="UP001172457">
    <property type="component" value="Chromosome 4"/>
</dbReference>